<dbReference type="GO" id="GO:0009675">
    <property type="term" value="F:high-affinity sulfate:proton symporter activity"/>
    <property type="evidence" value="ECO:0007669"/>
    <property type="project" value="TreeGrafter"/>
</dbReference>
<keyword evidence="7 10" id="KW-1133">Transmembrane helix</keyword>
<dbReference type="PANTHER" id="PTHR37468">
    <property type="entry name" value="SULFATE TRANSPORTER CYSZ"/>
    <property type="match status" value="1"/>
</dbReference>
<keyword evidence="12" id="KW-1185">Reference proteome</keyword>
<name>A0A928Z3N4_9CYAN</name>
<dbReference type="EMBL" id="JADEXQ010000072">
    <property type="protein sequence ID" value="MBE9031696.1"/>
    <property type="molecule type" value="Genomic_DNA"/>
</dbReference>
<keyword evidence="2" id="KW-0813">Transport</keyword>
<evidence type="ECO:0000256" key="2">
    <source>
        <dbReference type="ARBA" id="ARBA00022448"/>
    </source>
</evidence>
<keyword evidence="9 10" id="KW-0472">Membrane</keyword>
<organism evidence="11 12">
    <name type="scientific">Romeriopsis navalis LEGE 11480</name>
    <dbReference type="NCBI Taxonomy" id="2777977"/>
    <lineage>
        <taxon>Bacteria</taxon>
        <taxon>Bacillati</taxon>
        <taxon>Cyanobacteriota</taxon>
        <taxon>Cyanophyceae</taxon>
        <taxon>Leptolyngbyales</taxon>
        <taxon>Leptolyngbyaceae</taxon>
        <taxon>Romeriopsis</taxon>
        <taxon>Romeriopsis navalis</taxon>
    </lineage>
</organism>
<keyword evidence="4" id="KW-0997">Cell inner membrane</keyword>
<proteinExistence type="predicted"/>
<evidence type="ECO:0000256" key="8">
    <source>
        <dbReference type="ARBA" id="ARBA00023032"/>
    </source>
</evidence>
<dbReference type="InterPro" id="IPR059112">
    <property type="entry name" value="CysZ/EI24"/>
</dbReference>
<feature type="transmembrane region" description="Helical" evidence="10">
    <location>
        <begin position="44"/>
        <end position="61"/>
    </location>
</feature>
<gene>
    <name evidence="11" type="ORF">IQ266_18340</name>
</gene>
<keyword evidence="8" id="KW-0764">Sulfate transport</keyword>
<keyword evidence="6 10" id="KW-0812">Transmembrane</keyword>
<evidence type="ECO:0000256" key="7">
    <source>
        <dbReference type="ARBA" id="ARBA00022989"/>
    </source>
</evidence>
<keyword evidence="3" id="KW-1003">Cell membrane</keyword>
<evidence type="ECO:0000256" key="4">
    <source>
        <dbReference type="ARBA" id="ARBA00022519"/>
    </source>
</evidence>
<evidence type="ECO:0000256" key="5">
    <source>
        <dbReference type="ARBA" id="ARBA00022605"/>
    </source>
</evidence>
<evidence type="ECO:0000256" key="1">
    <source>
        <dbReference type="ARBA" id="ARBA00004141"/>
    </source>
</evidence>
<dbReference type="Proteomes" id="UP000625316">
    <property type="component" value="Unassembled WGS sequence"/>
</dbReference>
<dbReference type="PANTHER" id="PTHR37468:SF1">
    <property type="entry name" value="SULFATE TRANSPORTER CYSZ"/>
    <property type="match status" value="1"/>
</dbReference>
<reference evidence="11" key="1">
    <citation type="submission" date="2020-10" db="EMBL/GenBank/DDBJ databases">
        <authorList>
            <person name="Castelo-Branco R."/>
            <person name="Eusebio N."/>
            <person name="Adriana R."/>
            <person name="Vieira A."/>
            <person name="Brugerolle De Fraissinette N."/>
            <person name="Rezende De Castro R."/>
            <person name="Schneider M.P."/>
            <person name="Vasconcelos V."/>
            <person name="Leao P.N."/>
        </authorList>
    </citation>
    <scope>NUCLEOTIDE SEQUENCE</scope>
    <source>
        <strain evidence="11">LEGE 11480</strain>
    </source>
</reference>
<sequence>VGTAIVAAGSLTLGACLTCLDFFDATMERRRLRFRQKLRLVRRSLPASAGFALVCFGLVNIPLINLVGIPLCVAAGSLFCCDRVLPGLKGER</sequence>
<keyword evidence="5" id="KW-0028">Amino-acid biosynthesis</keyword>
<protein>
    <submittedName>
        <fullName evidence="11">EI24 domain-containing protein</fullName>
    </submittedName>
</protein>
<dbReference type="AlphaFoldDB" id="A0A928Z3N4"/>
<dbReference type="GO" id="GO:0005886">
    <property type="term" value="C:plasma membrane"/>
    <property type="evidence" value="ECO:0007669"/>
    <property type="project" value="TreeGrafter"/>
</dbReference>
<evidence type="ECO:0000256" key="3">
    <source>
        <dbReference type="ARBA" id="ARBA00022475"/>
    </source>
</evidence>
<dbReference type="InterPro" id="IPR050480">
    <property type="entry name" value="CysZ-like"/>
</dbReference>
<evidence type="ECO:0000256" key="6">
    <source>
        <dbReference type="ARBA" id="ARBA00022692"/>
    </source>
</evidence>
<evidence type="ECO:0000256" key="10">
    <source>
        <dbReference type="SAM" id="Phobius"/>
    </source>
</evidence>
<feature type="transmembrane region" description="Helical" evidence="10">
    <location>
        <begin position="6"/>
        <end position="23"/>
    </location>
</feature>
<comment type="caution">
    <text evidence="11">The sequence shown here is derived from an EMBL/GenBank/DDBJ whole genome shotgun (WGS) entry which is preliminary data.</text>
</comment>
<evidence type="ECO:0000313" key="12">
    <source>
        <dbReference type="Proteomes" id="UP000625316"/>
    </source>
</evidence>
<accession>A0A928Z3N4</accession>
<dbReference type="GO" id="GO:0000103">
    <property type="term" value="P:sulfate assimilation"/>
    <property type="evidence" value="ECO:0007669"/>
    <property type="project" value="TreeGrafter"/>
</dbReference>
<dbReference type="GO" id="GO:0019344">
    <property type="term" value="P:cysteine biosynthetic process"/>
    <property type="evidence" value="ECO:0007669"/>
    <property type="project" value="TreeGrafter"/>
</dbReference>
<feature type="non-terminal residue" evidence="11">
    <location>
        <position position="1"/>
    </location>
</feature>
<dbReference type="RefSeq" id="WP_264326522.1">
    <property type="nucleotide sequence ID" value="NZ_JADEXQ010000072.1"/>
</dbReference>
<dbReference type="Pfam" id="PF07264">
    <property type="entry name" value="EI24"/>
    <property type="match status" value="1"/>
</dbReference>
<comment type="subcellular location">
    <subcellularLocation>
        <location evidence="1">Membrane</location>
        <topology evidence="1">Multi-pass membrane protein</topology>
    </subcellularLocation>
</comment>
<evidence type="ECO:0000313" key="11">
    <source>
        <dbReference type="EMBL" id="MBE9031696.1"/>
    </source>
</evidence>
<evidence type="ECO:0000256" key="9">
    <source>
        <dbReference type="ARBA" id="ARBA00023136"/>
    </source>
</evidence>